<dbReference type="Gene3D" id="1.25.40.10">
    <property type="entry name" value="Tetratricopeptide repeat domain"/>
    <property type="match status" value="1"/>
</dbReference>
<dbReference type="AlphaFoldDB" id="A0A3N2R8K8"/>
<name>A0A3N2R8K8_9RHOB</name>
<dbReference type="InterPro" id="IPR019734">
    <property type="entry name" value="TPR_rpt"/>
</dbReference>
<comment type="caution">
    <text evidence="1">The sequence shown here is derived from an EMBL/GenBank/DDBJ whole genome shotgun (WGS) entry which is preliminary data.</text>
</comment>
<dbReference type="SUPFAM" id="SSF48452">
    <property type="entry name" value="TPR-like"/>
    <property type="match status" value="1"/>
</dbReference>
<accession>A0A3N2R8K8</accession>
<dbReference type="SMART" id="SM00028">
    <property type="entry name" value="TPR"/>
    <property type="match status" value="3"/>
</dbReference>
<dbReference type="OrthoDB" id="9815010at2"/>
<dbReference type="EMBL" id="RDRB01000002">
    <property type="protein sequence ID" value="ROU03809.1"/>
    <property type="molecule type" value="Genomic_DNA"/>
</dbReference>
<organism evidence="1 2">
    <name type="scientific">Histidinibacterium lentulum</name>
    <dbReference type="NCBI Taxonomy" id="2480588"/>
    <lineage>
        <taxon>Bacteria</taxon>
        <taxon>Pseudomonadati</taxon>
        <taxon>Pseudomonadota</taxon>
        <taxon>Alphaproteobacteria</taxon>
        <taxon>Rhodobacterales</taxon>
        <taxon>Paracoccaceae</taxon>
        <taxon>Histidinibacterium</taxon>
    </lineage>
</organism>
<evidence type="ECO:0000313" key="1">
    <source>
        <dbReference type="EMBL" id="ROU03809.1"/>
    </source>
</evidence>
<dbReference type="Proteomes" id="UP000268016">
    <property type="component" value="Unassembled WGS sequence"/>
</dbReference>
<dbReference type="InterPro" id="IPR011990">
    <property type="entry name" value="TPR-like_helical_dom_sf"/>
</dbReference>
<evidence type="ECO:0000313" key="2">
    <source>
        <dbReference type="Proteomes" id="UP000268016"/>
    </source>
</evidence>
<reference evidence="1 2" key="1">
    <citation type="submission" date="2018-10" db="EMBL/GenBank/DDBJ databases">
        <title>Histidinibacterium lentulum gen. nov., sp. nov., a marine bacterium from the culture broth of Picochlorum sp. 122.</title>
        <authorList>
            <person name="Wang G."/>
        </authorList>
    </citation>
    <scope>NUCLEOTIDE SEQUENCE [LARGE SCALE GENOMIC DNA]</scope>
    <source>
        <strain evidence="1 2">B17</strain>
    </source>
</reference>
<keyword evidence="2" id="KW-1185">Reference proteome</keyword>
<sequence length="172" mass="18926">MGAGLAAAQETCPDPPDHAAELESILAEIQAAPDERTARILSDDLWALWTDAPDAEAQELLDRGMALRESHAFLEAREVFDLLVDYCPDYAEGYNQRAFASFLRRDYGAALWDLERTLELNPRHVGALSGKALTLLGMGRMEEGQAALRAALALNPWLSERALLREPPGEPI</sequence>
<proteinExistence type="predicted"/>
<protein>
    <submittedName>
        <fullName evidence="1">Uncharacterized protein</fullName>
    </submittedName>
</protein>
<gene>
    <name evidence="1" type="ORF">EAT49_03440</name>
</gene>